<keyword evidence="1" id="KW-0812">Transmembrane</keyword>
<keyword evidence="1" id="KW-0472">Membrane</keyword>
<keyword evidence="1" id="KW-1133">Transmembrane helix</keyword>
<dbReference type="KEGG" id="ial:IALB_0854"/>
<dbReference type="HOGENOM" id="CLU_2601318_0_0_10"/>
<dbReference type="STRING" id="945713.IALB_0854"/>
<feature type="domain" description="DUF1858" evidence="2">
    <location>
        <begin position="2"/>
        <end position="48"/>
    </location>
</feature>
<evidence type="ECO:0000256" key="1">
    <source>
        <dbReference type="SAM" id="Phobius"/>
    </source>
</evidence>
<proteinExistence type="predicted"/>
<dbReference type="InterPro" id="IPR015077">
    <property type="entry name" value="DUF1858"/>
</dbReference>
<keyword evidence="4" id="KW-1185">Reference proteome</keyword>
<dbReference type="EMBL" id="CP003418">
    <property type="protein sequence ID" value="AFH48566.1"/>
    <property type="molecule type" value="Genomic_DNA"/>
</dbReference>
<evidence type="ECO:0000313" key="3">
    <source>
        <dbReference type="EMBL" id="AFH48566.1"/>
    </source>
</evidence>
<dbReference type="Gene3D" id="1.10.3910.10">
    <property type="entry name" value="SP0561-like"/>
    <property type="match status" value="1"/>
</dbReference>
<dbReference type="Pfam" id="PF08984">
    <property type="entry name" value="DUF1858"/>
    <property type="match status" value="1"/>
</dbReference>
<dbReference type="AlphaFoldDB" id="I0AHV9"/>
<dbReference type="RefSeq" id="WP_014559722.1">
    <property type="nucleotide sequence ID" value="NC_017464.1"/>
</dbReference>
<protein>
    <recommendedName>
        <fullName evidence="2">DUF1858 domain-containing protein</fullName>
    </recommendedName>
</protein>
<accession>I0AHV9</accession>
<dbReference type="Proteomes" id="UP000007394">
    <property type="component" value="Chromosome"/>
</dbReference>
<dbReference type="InterPro" id="IPR038062">
    <property type="entry name" value="ScdA-like_N_sf"/>
</dbReference>
<dbReference type="SUPFAM" id="SSF140683">
    <property type="entry name" value="SP0561-like"/>
    <property type="match status" value="1"/>
</dbReference>
<gene>
    <name evidence="3" type="ordered locus">IALB_0854</name>
</gene>
<evidence type="ECO:0000259" key="2">
    <source>
        <dbReference type="Pfam" id="PF08984"/>
    </source>
</evidence>
<evidence type="ECO:0000313" key="4">
    <source>
        <dbReference type="Proteomes" id="UP000007394"/>
    </source>
</evidence>
<reference evidence="3 4" key="1">
    <citation type="journal article" date="2012" name="Front. Microbiol.">
        <title>Complete genome of Ignavibacterium album, a metabolically versatile, flagellated, facultative anaerobe from the phylum Chlorobi.</title>
        <authorList>
            <person name="Liu Z."/>
            <person name="Frigaard N.-U."/>
            <person name="Vogl K."/>
            <person name="Iino T."/>
            <person name="Ohkuma M."/>
            <person name="Overmann J."/>
            <person name="Bryant D.A."/>
        </authorList>
    </citation>
    <scope>NUCLEOTIDE SEQUENCE [LARGE SCALE GENOMIC DNA]</scope>
    <source>
        <strain evidence="4">DSM 19864 / JCM 16511 / NBRC 101810 / Mat9-16</strain>
    </source>
</reference>
<feature type="transmembrane region" description="Helical" evidence="1">
    <location>
        <begin position="49"/>
        <end position="70"/>
    </location>
</feature>
<dbReference type="OrthoDB" id="128918at2"/>
<name>I0AHV9_IGNAJ</name>
<sequence>MITIDMKISEILNKYPQTLEVFVKVSPHFKKLENKILRKTPASGQSLELSIMVLFLLCVFFLFGSGELSVDSKKRHNTI</sequence>
<organism evidence="3 4">
    <name type="scientific">Ignavibacterium album (strain DSM 19864 / JCM 16511 / NBRC 101810 / Mat9-16)</name>
    <dbReference type="NCBI Taxonomy" id="945713"/>
    <lineage>
        <taxon>Bacteria</taxon>
        <taxon>Pseudomonadati</taxon>
        <taxon>Ignavibacteriota</taxon>
        <taxon>Ignavibacteria</taxon>
        <taxon>Ignavibacteriales</taxon>
        <taxon>Ignavibacteriaceae</taxon>
        <taxon>Ignavibacterium</taxon>
    </lineage>
</organism>